<dbReference type="PANTHER" id="PTHR11440">
    <property type="entry name" value="LECITHIN-CHOLESTEROL ACYLTRANSFERASE-RELATED"/>
    <property type="match status" value="1"/>
</dbReference>
<protein>
    <recommendedName>
        <fullName evidence="3">Lipase 2</fullName>
    </recommendedName>
</protein>
<evidence type="ECO:0000313" key="1">
    <source>
        <dbReference type="EMBL" id="PNS15148.1"/>
    </source>
</evidence>
<dbReference type="OrthoDB" id="5592486at2759"/>
<dbReference type="FunCoup" id="A0A2K1QJ15">
    <property type="interactions" value="35"/>
</dbReference>
<organism evidence="1 2">
    <name type="scientific">Sphaceloma murrayae</name>
    <dbReference type="NCBI Taxonomy" id="2082308"/>
    <lineage>
        <taxon>Eukaryota</taxon>
        <taxon>Fungi</taxon>
        <taxon>Dikarya</taxon>
        <taxon>Ascomycota</taxon>
        <taxon>Pezizomycotina</taxon>
        <taxon>Dothideomycetes</taxon>
        <taxon>Dothideomycetidae</taxon>
        <taxon>Myriangiales</taxon>
        <taxon>Elsinoaceae</taxon>
        <taxon>Sphaceloma</taxon>
    </lineage>
</organism>
<sequence>MLPSKARSHFRRFAVLGSYGRQFCNTQISHIKSDDPRIREIGRLIEDDYATIRDKYERPRNPVVLAHGLLGFDELHIAGARLPGLHYWRGITEALAANGVECIVASVPPSGSIETRAARLSECIARKAPGRSVNIIAHSMVGVSPDVILFQLTAPRGSAFADFVFQQIGPLHIPKIYKALEFFGLESDAFSQLTRSYMAKQFNPATPDDPRVRYYSYGAAFDPYLLSVFRYSHRVIAAEEGANDGMVSIDSSHWGTYKGTLQGASHLDLINWTNRLRWWFFALGGKKRNFNAVALYLDIADMLAKEGL</sequence>
<dbReference type="InParanoid" id="A0A2K1QJ15"/>
<dbReference type="AlphaFoldDB" id="A0A2K1QJ15"/>
<evidence type="ECO:0000313" key="2">
    <source>
        <dbReference type="Proteomes" id="UP000243797"/>
    </source>
</evidence>
<keyword evidence="2" id="KW-1185">Reference proteome</keyword>
<name>A0A2K1QJ15_9PEZI</name>
<dbReference type="Gene3D" id="3.40.50.1820">
    <property type="entry name" value="alpha/beta hydrolase"/>
    <property type="match status" value="2"/>
</dbReference>
<evidence type="ECO:0008006" key="3">
    <source>
        <dbReference type="Google" id="ProtNLM"/>
    </source>
</evidence>
<dbReference type="STRING" id="2082308.A0A2K1QJ15"/>
<dbReference type="Proteomes" id="UP000243797">
    <property type="component" value="Unassembled WGS sequence"/>
</dbReference>
<dbReference type="InterPro" id="IPR029058">
    <property type="entry name" value="AB_hydrolase_fold"/>
</dbReference>
<reference evidence="1 2" key="1">
    <citation type="submission" date="2017-06" db="EMBL/GenBank/DDBJ databases">
        <title>Draft genome sequence of a variant of Elsinoe murrayae.</title>
        <authorList>
            <person name="Cheng Q."/>
        </authorList>
    </citation>
    <scope>NUCLEOTIDE SEQUENCE [LARGE SCALE GENOMIC DNA]</scope>
    <source>
        <strain evidence="1 2">CQ-2017a</strain>
    </source>
</reference>
<accession>A0A2K1QJ15</accession>
<dbReference type="EMBL" id="NKHZ01000080">
    <property type="protein sequence ID" value="PNS15148.1"/>
    <property type="molecule type" value="Genomic_DNA"/>
</dbReference>
<gene>
    <name evidence="1" type="ORF">CAC42_8149</name>
</gene>
<dbReference type="SUPFAM" id="SSF53474">
    <property type="entry name" value="alpha/beta-Hydrolases"/>
    <property type="match status" value="1"/>
</dbReference>
<comment type="caution">
    <text evidence="1">The sequence shown here is derived from an EMBL/GenBank/DDBJ whole genome shotgun (WGS) entry which is preliminary data.</text>
</comment>
<proteinExistence type="predicted"/>